<sequence>MKEVDGELDSSTNKLESANTVFATCRSALEKLKDVKKVEKMAALMTDASIDISKWSIICESLKKKRDCFFNGLKFHVDDSPKF</sequence>
<reference evidence="1" key="1">
    <citation type="submission" date="2017-05" db="UniProtKB">
        <authorList>
            <consortium name="EnsemblMetazoa"/>
        </authorList>
    </citation>
    <scope>IDENTIFICATION</scope>
</reference>
<proteinExistence type="predicted"/>
<accession>A0A1X7T3H6</accession>
<dbReference type="EnsemblMetazoa" id="Aqu2.1.09018_001">
    <property type="protein sequence ID" value="Aqu2.1.09018_001"/>
    <property type="gene ID" value="Aqu2.1.09018"/>
</dbReference>
<organism evidence="1">
    <name type="scientific">Amphimedon queenslandica</name>
    <name type="common">Sponge</name>
    <dbReference type="NCBI Taxonomy" id="400682"/>
    <lineage>
        <taxon>Eukaryota</taxon>
        <taxon>Metazoa</taxon>
        <taxon>Porifera</taxon>
        <taxon>Demospongiae</taxon>
        <taxon>Heteroscleromorpha</taxon>
        <taxon>Haplosclerida</taxon>
        <taxon>Niphatidae</taxon>
        <taxon>Amphimedon</taxon>
    </lineage>
</organism>
<evidence type="ECO:0000313" key="1">
    <source>
        <dbReference type="EnsemblMetazoa" id="Aqu2.1.09018_001"/>
    </source>
</evidence>
<dbReference type="InParanoid" id="A0A1X7T3H6"/>
<protein>
    <submittedName>
        <fullName evidence="1">Uncharacterized protein</fullName>
    </submittedName>
</protein>
<dbReference type="AlphaFoldDB" id="A0A1X7T3H6"/>
<name>A0A1X7T3H6_AMPQE</name>